<accession>W7YJT8</accession>
<dbReference type="InterPro" id="IPR013762">
    <property type="entry name" value="Integrase-like_cat_sf"/>
</dbReference>
<dbReference type="InterPro" id="IPR011010">
    <property type="entry name" value="DNA_brk_join_enz"/>
</dbReference>
<evidence type="ECO:0000313" key="8">
    <source>
        <dbReference type="EMBL" id="GAF04801.1"/>
    </source>
</evidence>
<comment type="caution">
    <text evidence="8">The sequence shown here is derived from an EMBL/GenBank/DDBJ whole genome shotgun (WGS) entry which is preliminary data.</text>
</comment>
<dbReference type="InterPro" id="IPR010998">
    <property type="entry name" value="Integrase_recombinase_N"/>
</dbReference>
<dbReference type="STRING" id="869213.GCA_000517085_03936"/>
<proteinExistence type="inferred from homology"/>
<evidence type="ECO:0000256" key="3">
    <source>
        <dbReference type="ARBA" id="ARBA00023125"/>
    </source>
</evidence>
<dbReference type="Proteomes" id="UP000019402">
    <property type="component" value="Unassembled WGS sequence"/>
</dbReference>
<dbReference type="SUPFAM" id="SSF56349">
    <property type="entry name" value="DNA breaking-rejoining enzymes"/>
    <property type="match status" value="1"/>
</dbReference>
<dbReference type="OrthoDB" id="1407105at2"/>
<dbReference type="RefSeq" id="WP_081736049.1">
    <property type="nucleotide sequence ID" value="NZ_BAMD01000056.1"/>
</dbReference>
<dbReference type="Gene3D" id="1.10.150.130">
    <property type="match status" value="1"/>
</dbReference>
<name>W7YJT8_9BACT</name>
<evidence type="ECO:0000259" key="7">
    <source>
        <dbReference type="PROSITE" id="PS51900"/>
    </source>
</evidence>
<dbReference type="GO" id="GO:0015074">
    <property type="term" value="P:DNA integration"/>
    <property type="evidence" value="ECO:0007669"/>
    <property type="project" value="UniProtKB-KW"/>
</dbReference>
<evidence type="ECO:0000256" key="4">
    <source>
        <dbReference type="ARBA" id="ARBA00023172"/>
    </source>
</evidence>
<evidence type="ECO:0000256" key="1">
    <source>
        <dbReference type="ARBA" id="ARBA00008857"/>
    </source>
</evidence>
<dbReference type="EMBL" id="BAMD01000056">
    <property type="protein sequence ID" value="GAF04801.1"/>
    <property type="molecule type" value="Genomic_DNA"/>
</dbReference>
<dbReference type="InterPro" id="IPR050090">
    <property type="entry name" value="Tyrosine_recombinase_XerCD"/>
</dbReference>
<keyword evidence="3 5" id="KW-0238">DNA-binding</keyword>
<dbReference type="PANTHER" id="PTHR30349:SF41">
    <property type="entry name" value="INTEGRASE_RECOMBINASE PROTEIN MJ0367-RELATED"/>
    <property type="match status" value="1"/>
</dbReference>
<keyword evidence="4" id="KW-0233">DNA recombination</keyword>
<keyword evidence="9" id="KW-1185">Reference proteome</keyword>
<evidence type="ECO:0000259" key="6">
    <source>
        <dbReference type="PROSITE" id="PS51898"/>
    </source>
</evidence>
<sequence length="287" mass="33602">MSSFEKYRQQNGYSDKSISVQNSHVNRLKNWCINQHINLEKIDYNEALQFIDSERQRGILNQSIIREINSIRIYFDYLLESGKLQQNIIRRIKIRNTPKKAIAETLCPEQLEIIYQSFSSLPEWEHRTKTAKQLHKRNVVILGLLVYQGLTSGETAKLEITHINLAEGKIYVPSTRKSNARTLKLQANQILPIKTYIEEFKPKPFLFPSKKQSDMICNIVSQAKKLNPEIIDSRQIRTSVIMNWLKSNNIRQVQYMAGHKSIRSTEQYRSQDLSDLTKQLELFHPLK</sequence>
<comment type="similarity">
    <text evidence="1">Belongs to the 'phage' integrase family.</text>
</comment>
<evidence type="ECO:0000256" key="2">
    <source>
        <dbReference type="ARBA" id="ARBA00022908"/>
    </source>
</evidence>
<protein>
    <submittedName>
        <fullName evidence="8">Site-specific tyrosine recombinase XerC</fullName>
    </submittedName>
</protein>
<dbReference type="eggNOG" id="COG4974">
    <property type="taxonomic scope" value="Bacteria"/>
</dbReference>
<dbReference type="Pfam" id="PF00589">
    <property type="entry name" value="Phage_integrase"/>
    <property type="match status" value="1"/>
</dbReference>
<dbReference type="PROSITE" id="PS51900">
    <property type="entry name" value="CB"/>
    <property type="match status" value="1"/>
</dbReference>
<organism evidence="8 9">
    <name type="scientific">Saccharicrinis fermentans DSM 9555 = JCM 21142</name>
    <dbReference type="NCBI Taxonomy" id="869213"/>
    <lineage>
        <taxon>Bacteria</taxon>
        <taxon>Pseudomonadati</taxon>
        <taxon>Bacteroidota</taxon>
        <taxon>Bacteroidia</taxon>
        <taxon>Marinilabiliales</taxon>
        <taxon>Marinilabiliaceae</taxon>
        <taxon>Saccharicrinis</taxon>
    </lineage>
</organism>
<keyword evidence="2" id="KW-0229">DNA integration</keyword>
<feature type="domain" description="Core-binding (CB)" evidence="7">
    <location>
        <begin position="1"/>
        <end position="79"/>
    </location>
</feature>
<dbReference type="AlphaFoldDB" id="W7YJT8"/>
<dbReference type="GO" id="GO:0003677">
    <property type="term" value="F:DNA binding"/>
    <property type="evidence" value="ECO:0007669"/>
    <property type="project" value="UniProtKB-UniRule"/>
</dbReference>
<gene>
    <name evidence="8" type="ORF">JCM21142_93518</name>
</gene>
<dbReference type="GO" id="GO:0006310">
    <property type="term" value="P:DNA recombination"/>
    <property type="evidence" value="ECO:0007669"/>
    <property type="project" value="UniProtKB-KW"/>
</dbReference>
<dbReference type="InterPro" id="IPR002104">
    <property type="entry name" value="Integrase_catalytic"/>
</dbReference>
<feature type="domain" description="Tyr recombinase" evidence="6">
    <location>
        <begin position="101"/>
        <end position="281"/>
    </location>
</feature>
<dbReference type="PANTHER" id="PTHR30349">
    <property type="entry name" value="PHAGE INTEGRASE-RELATED"/>
    <property type="match status" value="1"/>
</dbReference>
<dbReference type="PROSITE" id="PS51898">
    <property type="entry name" value="TYR_RECOMBINASE"/>
    <property type="match status" value="1"/>
</dbReference>
<dbReference type="Gene3D" id="1.10.443.10">
    <property type="entry name" value="Intergrase catalytic core"/>
    <property type="match status" value="1"/>
</dbReference>
<evidence type="ECO:0000313" key="9">
    <source>
        <dbReference type="Proteomes" id="UP000019402"/>
    </source>
</evidence>
<evidence type="ECO:0000256" key="5">
    <source>
        <dbReference type="PROSITE-ProRule" id="PRU01248"/>
    </source>
</evidence>
<reference evidence="8 9" key="1">
    <citation type="journal article" date="2014" name="Genome Announc.">
        <title>Draft Genome Sequence of Cytophaga fermentans JCM 21142T, a Facultative Anaerobe Isolated from Marine Mud.</title>
        <authorList>
            <person name="Starns D."/>
            <person name="Oshima K."/>
            <person name="Suda W."/>
            <person name="Iino T."/>
            <person name="Yuki M."/>
            <person name="Inoue J."/>
            <person name="Kitamura K."/>
            <person name="Iida T."/>
            <person name="Darby A."/>
            <person name="Hattori M."/>
            <person name="Ohkuma M."/>
        </authorList>
    </citation>
    <scope>NUCLEOTIDE SEQUENCE [LARGE SCALE GENOMIC DNA]</scope>
    <source>
        <strain evidence="8 9">JCM 21142</strain>
    </source>
</reference>
<dbReference type="InterPro" id="IPR044068">
    <property type="entry name" value="CB"/>
</dbReference>